<sequence>MGLSKKADSLWIKWVHTYIIKGQNMWHMVIPADCSWTIRKIFQLRESCQPLILYKVGNDNSTFAWLDNWHPLGPLYKKYGTRIRADIGQSLSAKVFSLIHNGGWKWPRGRNRIMREVKDFTPEGFLPDVSMEDSVIWIPSKNGIFSMKSAWNTIRRVLPAQEWCKVVWFKGHVPRWAFILWMAMQIRLNTKDRLSLWAIVSDASCVLCDCDLVESHNHLFFDCCYSSAVSTEVLRRNHVDRAPMRCDDEKEWFNLHSKGDSMRKCVLKLSLAAAIYCIWRERNARIFQHKRVDRGSLAATVCNPIRDALLSWRLLDSSQGNKDICREWSIL</sequence>
<evidence type="ECO:0000313" key="1">
    <source>
        <dbReference type="EMBL" id="KAI8528027.1"/>
    </source>
</evidence>
<dbReference type="EMBL" id="CM046399">
    <property type="protein sequence ID" value="KAI8528027.1"/>
    <property type="molecule type" value="Genomic_DNA"/>
</dbReference>
<comment type="caution">
    <text evidence="1">The sequence shown here is derived from an EMBL/GenBank/DDBJ whole genome shotgun (WGS) entry which is preliminary data.</text>
</comment>
<name>A0ACC0LI79_RHOML</name>
<reference evidence="1" key="1">
    <citation type="submission" date="2022-02" db="EMBL/GenBank/DDBJ databases">
        <title>Plant Genome Project.</title>
        <authorList>
            <person name="Zhang R.-G."/>
        </authorList>
    </citation>
    <scope>NUCLEOTIDE SEQUENCE</scope>
    <source>
        <strain evidence="1">AT1</strain>
    </source>
</reference>
<keyword evidence="2" id="KW-1185">Reference proteome</keyword>
<proteinExistence type="predicted"/>
<gene>
    <name evidence="1" type="ORF">RHMOL_Rhmol12G0119100</name>
</gene>
<evidence type="ECO:0000313" key="2">
    <source>
        <dbReference type="Proteomes" id="UP001062846"/>
    </source>
</evidence>
<protein>
    <submittedName>
        <fullName evidence="1">Uncharacterized protein</fullName>
    </submittedName>
</protein>
<organism evidence="1 2">
    <name type="scientific">Rhododendron molle</name>
    <name type="common">Chinese azalea</name>
    <name type="synonym">Azalea mollis</name>
    <dbReference type="NCBI Taxonomy" id="49168"/>
    <lineage>
        <taxon>Eukaryota</taxon>
        <taxon>Viridiplantae</taxon>
        <taxon>Streptophyta</taxon>
        <taxon>Embryophyta</taxon>
        <taxon>Tracheophyta</taxon>
        <taxon>Spermatophyta</taxon>
        <taxon>Magnoliopsida</taxon>
        <taxon>eudicotyledons</taxon>
        <taxon>Gunneridae</taxon>
        <taxon>Pentapetalae</taxon>
        <taxon>asterids</taxon>
        <taxon>Ericales</taxon>
        <taxon>Ericaceae</taxon>
        <taxon>Ericoideae</taxon>
        <taxon>Rhodoreae</taxon>
        <taxon>Rhododendron</taxon>
    </lineage>
</organism>
<dbReference type="Proteomes" id="UP001062846">
    <property type="component" value="Chromosome 12"/>
</dbReference>
<accession>A0ACC0LI79</accession>